<dbReference type="PANTHER" id="PTHR43482:SF1">
    <property type="entry name" value="PROTEIN AST1-RELATED"/>
    <property type="match status" value="1"/>
</dbReference>
<dbReference type="Pfam" id="PF08240">
    <property type="entry name" value="ADH_N"/>
    <property type="match status" value="1"/>
</dbReference>
<dbReference type="Gene3D" id="3.90.180.10">
    <property type="entry name" value="Medium-chain alcohol dehydrogenases, catalytic domain"/>
    <property type="match status" value="1"/>
</dbReference>
<dbReference type="GO" id="GO:0016491">
    <property type="term" value="F:oxidoreductase activity"/>
    <property type="evidence" value="ECO:0007669"/>
    <property type="project" value="InterPro"/>
</dbReference>
<dbReference type="InterPro" id="IPR013154">
    <property type="entry name" value="ADH-like_N"/>
</dbReference>
<dbReference type="InterPro" id="IPR020843">
    <property type="entry name" value="ER"/>
</dbReference>
<dbReference type="SMART" id="SM00829">
    <property type="entry name" value="PKS_ER"/>
    <property type="match status" value="1"/>
</dbReference>
<dbReference type="STRING" id="683260.SAMN05421874_104151"/>
<accession>A0A1G8XV19</accession>
<dbReference type="EMBL" id="FNFB01000004">
    <property type="protein sequence ID" value="SDJ94337.1"/>
    <property type="molecule type" value="Genomic_DNA"/>
</dbReference>
<dbReference type="Pfam" id="PF13602">
    <property type="entry name" value="ADH_zinc_N_2"/>
    <property type="match status" value="1"/>
</dbReference>
<evidence type="ECO:0000313" key="3">
    <source>
        <dbReference type="Proteomes" id="UP000198683"/>
    </source>
</evidence>
<organism evidence="2 3">
    <name type="scientific">Nonomuraea maritima</name>
    <dbReference type="NCBI Taxonomy" id="683260"/>
    <lineage>
        <taxon>Bacteria</taxon>
        <taxon>Bacillati</taxon>
        <taxon>Actinomycetota</taxon>
        <taxon>Actinomycetes</taxon>
        <taxon>Streptosporangiales</taxon>
        <taxon>Streptosporangiaceae</taxon>
        <taxon>Nonomuraea</taxon>
    </lineage>
</organism>
<dbReference type="Gene3D" id="3.40.50.720">
    <property type="entry name" value="NAD(P)-binding Rossmann-like Domain"/>
    <property type="match status" value="1"/>
</dbReference>
<sequence length="301" mass="30793">MRILELPEPHAGRGQVRIKVAAADVNPSDGVYRSGYVKKLSPGAFPDSDAYVVGWDAAGVIDEVGDDVRSELTVGTEALALVLPQLTRGAQAEYLVAPAESVVRAPRGVTPTAASTLLMNGVTARQALELLEVPPGATVAVIGAAGAVGGFAVQLAKAAGLTVIADASERDRDLVAALGADHLVPRGDGFIDAVLGLRPDGVDGLIDTARFTAAVAAAVREGGVVATLRPVTDAADRGVRLRAVDVSKDLGDTGALDQLRDQAESGVLTLRVAATFAPEEAAQAHALMEAGGVRGRPVFVF</sequence>
<dbReference type="InterPro" id="IPR052585">
    <property type="entry name" value="Lipid_raft_assoc_Zn_ADH"/>
</dbReference>
<gene>
    <name evidence="2" type="ORF">SAMN05421874_104151</name>
</gene>
<protein>
    <submittedName>
        <fullName evidence="2">NADPH:quinone reductase</fullName>
    </submittedName>
</protein>
<dbReference type="AlphaFoldDB" id="A0A1G8XV19"/>
<feature type="domain" description="Enoyl reductase (ER)" evidence="1">
    <location>
        <begin position="1"/>
        <end position="299"/>
    </location>
</feature>
<evidence type="ECO:0000313" key="2">
    <source>
        <dbReference type="EMBL" id="SDJ94337.1"/>
    </source>
</evidence>
<evidence type="ECO:0000259" key="1">
    <source>
        <dbReference type="SMART" id="SM00829"/>
    </source>
</evidence>
<name>A0A1G8XV19_9ACTN</name>
<reference evidence="2 3" key="1">
    <citation type="submission" date="2016-10" db="EMBL/GenBank/DDBJ databases">
        <authorList>
            <person name="de Groot N.N."/>
        </authorList>
    </citation>
    <scope>NUCLEOTIDE SEQUENCE [LARGE SCALE GENOMIC DNA]</scope>
    <source>
        <strain evidence="2 3">CGMCC 4.5681</strain>
    </source>
</reference>
<dbReference type="InterPro" id="IPR011032">
    <property type="entry name" value="GroES-like_sf"/>
</dbReference>
<dbReference type="InterPro" id="IPR036291">
    <property type="entry name" value="NAD(P)-bd_dom_sf"/>
</dbReference>
<dbReference type="SUPFAM" id="SSF50129">
    <property type="entry name" value="GroES-like"/>
    <property type="match status" value="1"/>
</dbReference>
<dbReference type="PANTHER" id="PTHR43482">
    <property type="entry name" value="PROTEIN AST1-RELATED"/>
    <property type="match status" value="1"/>
</dbReference>
<keyword evidence="3" id="KW-1185">Reference proteome</keyword>
<proteinExistence type="predicted"/>
<dbReference type="Proteomes" id="UP000198683">
    <property type="component" value="Unassembled WGS sequence"/>
</dbReference>
<dbReference type="SUPFAM" id="SSF51735">
    <property type="entry name" value="NAD(P)-binding Rossmann-fold domains"/>
    <property type="match status" value="1"/>
</dbReference>